<dbReference type="AlphaFoldDB" id="I4B0R8"/>
<evidence type="ECO:0000256" key="5">
    <source>
        <dbReference type="ARBA" id="ARBA00022556"/>
    </source>
</evidence>
<dbReference type="GO" id="GO:0016020">
    <property type="term" value="C:membrane"/>
    <property type="evidence" value="ECO:0007669"/>
    <property type="project" value="GOC"/>
</dbReference>
<dbReference type="GO" id="GO:0005543">
    <property type="term" value="F:phospholipid binding"/>
    <property type="evidence" value="ECO:0007669"/>
    <property type="project" value="TreeGrafter"/>
</dbReference>
<evidence type="ECO:0000256" key="6">
    <source>
        <dbReference type="ARBA" id="ARBA00022676"/>
    </source>
</evidence>
<dbReference type="STRING" id="869212.Turpa_0215"/>
<dbReference type="GO" id="GO:0009245">
    <property type="term" value="P:lipid A biosynthetic process"/>
    <property type="evidence" value="ECO:0007669"/>
    <property type="project" value="UniProtKB-UniRule"/>
</dbReference>
<evidence type="ECO:0000256" key="8">
    <source>
        <dbReference type="ARBA" id="ARBA00023098"/>
    </source>
</evidence>
<comment type="function">
    <text evidence="1">Condensation of UDP-2,3-diacylglucosamine and 2,3-diacylglucosamine-1-phosphate to form lipid A disaccharide, a precursor of lipid A, a phosphorylated glycolipid that anchors the lipopolysaccharide to the outer membrane of the cell.</text>
</comment>
<dbReference type="InterPro" id="IPR003835">
    <property type="entry name" value="Glyco_trans_19"/>
</dbReference>
<dbReference type="PANTHER" id="PTHR30372:SF4">
    <property type="entry name" value="LIPID-A-DISACCHARIDE SYNTHASE, MITOCHONDRIAL-RELATED"/>
    <property type="match status" value="1"/>
</dbReference>
<dbReference type="GO" id="GO:0008915">
    <property type="term" value="F:lipid-A-disaccharide synthase activity"/>
    <property type="evidence" value="ECO:0007669"/>
    <property type="project" value="UniProtKB-UniRule"/>
</dbReference>
<dbReference type="Pfam" id="PF02684">
    <property type="entry name" value="LpxB"/>
    <property type="match status" value="1"/>
</dbReference>
<dbReference type="SUPFAM" id="SSF53756">
    <property type="entry name" value="UDP-Glycosyltransferase/glycogen phosphorylase"/>
    <property type="match status" value="1"/>
</dbReference>
<keyword evidence="5" id="KW-0441">Lipid A biosynthesis</keyword>
<keyword evidence="8" id="KW-0443">Lipid metabolism</keyword>
<dbReference type="EMBL" id="CP002959">
    <property type="protein sequence ID" value="AFM10875.1"/>
    <property type="molecule type" value="Genomic_DNA"/>
</dbReference>
<evidence type="ECO:0000313" key="11">
    <source>
        <dbReference type="EMBL" id="AFM10875.1"/>
    </source>
</evidence>
<keyword evidence="12" id="KW-1185">Reference proteome</keyword>
<evidence type="ECO:0000256" key="7">
    <source>
        <dbReference type="ARBA" id="ARBA00022679"/>
    </source>
</evidence>
<dbReference type="PATRIC" id="fig|869212.3.peg.175"/>
<evidence type="ECO:0000256" key="3">
    <source>
        <dbReference type="ARBA" id="ARBA00020902"/>
    </source>
</evidence>
<proteinExistence type="predicted"/>
<evidence type="ECO:0000256" key="10">
    <source>
        <dbReference type="NCBIfam" id="TIGR00215"/>
    </source>
</evidence>
<accession>I4B0R8</accession>
<reference evidence="11 12" key="1">
    <citation type="submission" date="2012-06" db="EMBL/GenBank/DDBJ databases">
        <title>The complete chromosome of genome of Turneriella parva DSM 21527.</title>
        <authorList>
            <consortium name="US DOE Joint Genome Institute (JGI-PGF)"/>
            <person name="Lucas S."/>
            <person name="Han J."/>
            <person name="Lapidus A."/>
            <person name="Bruce D."/>
            <person name="Goodwin L."/>
            <person name="Pitluck S."/>
            <person name="Peters L."/>
            <person name="Kyrpides N."/>
            <person name="Mavromatis K."/>
            <person name="Ivanova N."/>
            <person name="Mikhailova N."/>
            <person name="Chertkov O."/>
            <person name="Detter J.C."/>
            <person name="Tapia R."/>
            <person name="Han C."/>
            <person name="Land M."/>
            <person name="Hauser L."/>
            <person name="Markowitz V."/>
            <person name="Cheng J.-F."/>
            <person name="Hugenholtz P."/>
            <person name="Woyke T."/>
            <person name="Wu D."/>
            <person name="Gronow S."/>
            <person name="Wellnitz S."/>
            <person name="Brambilla E."/>
            <person name="Klenk H.-P."/>
            <person name="Eisen J.A."/>
        </authorList>
    </citation>
    <scope>NUCLEOTIDE SEQUENCE [LARGE SCALE GENOMIC DNA]</scope>
    <source>
        <strain evidence="12">ATCC BAA-1111 / DSM 21527 / NCTC 11395 / H</strain>
    </source>
</reference>
<evidence type="ECO:0000256" key="1">
    <source>
        <dbReference type="ARBA" id="ARBA00002056"/>
    </source>
</evidence>
<dbReference type="EC" id="2.4.1.182" evidence="2 10"/>
<organism evidence="11 12">
    <name type="scientific">Turneriella parva (strain ATCC BAA-1111 / DSM 21527 / NCTC 11395 / H)</name>
    <name type="common">Leptospira parva</name>
    <dbReference type="NCBI Taxonomy" id="869212"/>
    <lineage>
        <taxon>Bacteria</taxon>
        <taxon>Pseudomonadati</taxon>
        <taxon>Spirochaetota</taxon>
        <taxon>Spirochaetia</taxon>
        <taxon>Leptospirales</taxon>
        <taxon>Leptospiraceae</taxon>
        <taxon>Turneriella</taxon>
    </lineage>
</organism>
<dbReference type="OrthoDB" id="9801642at2"/>
<dbReference type="HOGENOM" id="CLU_036577_3_0_12"/>
<protein>
    <recommendedName>
        <fullName evidence="3 10">Lipid-A-disaccharide synthase</fullName>
        <ecNumber evidence="2 10">2.4.1.182</ecNumber>
    </recommendedName>
</protein>
<evidence type="ECO:0000256" key="2">
    <source>
        <dbReference type="ARBA" id="ARBA00012687"/>
    </source>
</evidence>
<evidence type="ECO:0000256" key="4">
    <source>
        <dbReference type="ARBA" id="ARBA00022516"/>
    </source>
</evidence>
<gene>
    <name evidence="11" type="ordered locus">Turpa_0215</name>
</gene>
<keyword evidence="6 11" id="KW-0328">Glycosyltransferase</keyword>
<evidence type="ECO:0000313" key="12">
    <source>
        <dbReference type="Proteomes" id="UP000006048"/>
    </source>
</evidence>
<keyword evidence="7 11" id="KW-0808">Transferase</keyword>
<dbReference type="PANTHER" id="PTHR30372">
    <property type="entry name" value="LIPID-A-DISACCHARIDE SYNTHASE"/>
    <property type="match status" value="1"/>
</dbReference>
<dbReference type="RefSeq" id="WP_014801396.1">
    <property type="nucleotide sequence ID" value="NC_018020.1"/>
</dbReference>
<keyword evidence="4" id="KW-0444">Lipid biosynthesis</keyword>
<dbReference type="NCBIfam" id="TIGR00215">
    <property type="entry name" value="lpxB"/>
    <property type="match status" value="1"/>
</dbReference>
<dbReference type="KEGG" id="tpx:Turpa_0215"/>
<name>I4B0R8_TURPD</name>
<comment type="catalytic activity">
    <reaction evidence="9">
        <text>a lipid X + a UDP-2-N,3-O-bis[(3R)-3-hydroxyacyl]-alpha-D-glucosamine = a lipid A disaccharide + UDP + H(+)</text>
        <dbReference type="Rhea" id="RHEA:67828"/>
        <dbReference type="ChEBI" id="CHEBI:15378"/>
        <dbReference type="ChEBI" id="CHEBI:58223"/>
        <dbReference type="ChEBI" id="CHEBI:137748"/>
        <dbReference type="ChEBI" id="CHEBI:176338"/>
        <dbReference type="ChEBI" id="CHEBI:176343"/>
        <dbReference type="EC" id="2.4.1.182"/>
    </reaction>
</comment>
<evidence type="ECO:0000256" key="9">
    <source>
        <dbReference type="ARBA" id="ARBA00048975"/>
    </source>
</evidence>
<dbReference type="Proteomes" id="UP000006048">
    <property type="component" value="Chromosome"/>
</dbReference>
<sequence>MPVADTQTSSRVLIIAGEESGDLLASAIVREVLKKKKVNLWGCGGRRLREAGVDVRVTSEELSTVGFFEAAKNYRRLTKIMDRLVEEAVSNGTTEAWLVDFPGFNIMIAAKLKEKGIKCTMIVSPTVWAWKYKRIFKIRDRFERVLCLYDFEPEIYNKIGVEAHYIGHPLTTETADFKKRILRDGNPLMKVPQLRNVFKEKRPIIAIMPGSRPAEIEHHTSRILDGVRLFQKKHPGYVFVIPAANENIHAQLSKYNLPPDTYLVEYGAPYVLNLASAAIACSGTVTLECALFGVPHLILYRSSWMSYTIFKGVVRIPYIGMVNVLAGKFIVQEFLQHRLKAKHMADELEKILQNTDYRKTQQGELAKISKRLTAYEPAKQAAKILIDRI</sequence>